<reference evidence="1 2" key="1">
    <citation type="submission" date="2016-08" db="EMBL/GenBank/DDBJ databases">
        <title>A Parts List for Fungal Cellulosomes Revealed by Comparative Genomics.</title>
        <authorList>
            <consortium name="DOE Joint Genome Institute"/>
            <person name="Haitjema C.H."/>
            <person name="Gilmore S.P."/>
            <person name="Henske J.K."/>
            <person name="Solomon K.V."/>
            <person name="De Groot R."/>
            <person name="Kuo A."/>
            <person name="Mondo S.J."/>
            <person name="Salamov A.A."/>
            <person name="Labutti K."/>
            <person name="Zhao Z."/>
            <person name="Chiniquy J."/>
            <person name="Barry K."/>
            <person name="Brewer H.M."/>
            <person name="Purvine S.O."/>
            <person name="Wright A.T."/>
            <person name="Boxma B."/>
            <person name="Van Alen T."/>
            <person name="Hackstein J.H."/>
            <person name="Baker S.E."/>
            <person name="Grigoriev I.V."/>
            <person name="O'Malley M.A."/>
        </authorList>
    </citation>
    <scope>NUCLEOTIDE SEQUENCE [LARGE SCALE GENOMIC DNA]</scope>
    <source>
        <strain evidence="1 2">G1</strain>
    </source>
</reference>
<protein>
    <recommendedName>
        <fullName evidence="3">DDHD domain-containing protein</fullName>
    </recommendedName>
</protein>
<dbReference type="InterPro" id="IPR058055">
    <property type="entry name" value="PA-PLA1"/>
</dbReference>
<dbReference type="OrthoDB" id="431378at2759"/>
<accession>A0A1Y2DL11</accession>
<dbReference type="EMBL" id="MCOG01000063">
    <property type="protein sequence ID" value="ORY59859.1"/>
    <property type="molecule type" value="Genomic_DNA"/>
</dbReference>
<evidence type="ECO:0000313" key="2">
    <source>
        <dbReference type="Proteomes" id="UP000193920"/>
    </source>
</evidence>
<dbReference type="Proteomes" id="UP000193920">
    <property type="component" value="Unassembled WGS sequence"/>
</dbReference>
<organism evidence="1 2">
    <name type="scientific">Neocallimastix californiae</name>
    <dbReference type="NCBI Taxonomy" id="1754190"/>
    <lineage>
        <taxon>Eukaryota</taxon>
        <taxon>Fungi</taxon>
        <taxon>Fungi incertae sedis</taxon>
        <taxon>Chytridiomycota</taxon>
        <taxon>Chytridiomycota incertae sedis</taxon>
        <taxon>Neocallimastigomycetes</taxon>
        <taxon>Neocallimastigales</taxon>
        <taxon>Neocallimastigaceae</taxon>
        <taxon>Neocallimastix</taxon>
    </lineage>
</organism>
<evidence type="ECO:0008006" key="3">
    <source>
        <dbReference type="Google" id="ProtNLM"/>
    </source>
</evidence>
<dbReference type="GO" id="GO:0004620">
    <property type="term" value="F:phospholipase activity"/>
    <property type="evidence" value="ECO:0007669"/>
    <property type="project" value="TreeGrafter"/>
</dbReference>
<comment type="caution">
    <text evidence="1">The sequence shown here is derived from an EMBL/GenBank/DDBJ whole genome shotgun (WGS) entry which is preliminary data.</text>
</comment>
<gene>
    <name evidence="1" type="ORF">LY90DRAFT_505973</name>
</gene>
<keyword evidence="2" id="KW-1185">Reference proteome</keyword>
<dbReference type="STRING" id="1754190.A0A1Y2DL11"/>
<dbReference type="PANTHER" id="PTHR23509">
    <property type="entry name" value="PA-PL1 PHOSPHOLIPASE FAMILY"/>
    <property type="match status" value="1"/>
</dbReference>
<sequence length="122" mass="14191">MASIRNSIISKINKNQNQNKDDTTEEKEEPTADFLVFVVHGVGEAKRHHKKVKQFEEYAKEYIRAEYGDKYAVHFIAIRWHDELHDLDTVDKRLNAIMLDSCTAIRSLSSNFMGDALFYVKI</sequence>
<evidence type="ECO:0000313" key="1">
    <source>
        <dbReference type="EMBL" id="ORY59859.1"/>
    </source>
</evidence>
<proteinExistence type="predicted"/>
<name>A0A1Y2DL11_9FUNG</name>
<dbReference type="AlphaFoldDB" id="A0A1Y2DL11"/>
<dbReference type="GO" id="GO:0005737">
    <property type="term" value="C:cytoplasm"/>
    <property type="evidence" value="ECO:0007669"/>
    <property type="project" value="TreeGrafter"/>
</dbReference>
<dbReference type="PANTHER" id="PTHR23509:SF10">
    <property type="entry name" value="LD21067P"/>
    <property type="match status" value="1"/>
</dbReference>